<organism evidence="3 4">
    <name type="scientific">Elasticomyces elasticus</name>
    <dbReference type="NCBI Taxonomy" id="574655"/>
    <lineage>
        <taxon>Eukaryota</taxon>
        <taxon>Fungi</taxon>
        <taxon>Dikarya</taxon>
        <taxon>Ascomycota</taxon>
        <taxon>Pezizomycotina</taxon>
        <taxon>Dothideomycetes</taxon>
        <taxon>Dothideomycetidae</taxon>
        <taxon>Mycosphaerellales</taxon>
        <taxon>Teratosphaeriaceae</taxon>
        <taxon>Elasticomyces</taxon>
    </lineage>
</organism>
<reference evidence="3" key="1">
    <citation type="submission" date="2023-08" db="EMBL/GenBank/DDBJ databases">
        <title>Black Yeasts Isolated from many extreme environments.</title>
        <authorList>
            <person name="Coleine C."/>
            <person name="Stajich J.E."/>
            <person name="Selbmann L."/>
        </authorList>
    </citation>
    <scope>NUCLEOTIDE SEQUENCE</scope>
    <source>
        <strain evidence="3">CCFEE 5810</strain>
    </source>
</reference>
<dbReference type="InterPro" id="IPR001138">
    <property type="entry name" value="Zn2Cys6_DnaBD"/>
</dbReference>
<evidence type="ECO:0000256" key="1">
    <source>
        <dbReference type="ARBA" id="ARBA00023242"/>
    </source>
</evidence>
<dbReference type="GO" id="GO:0000976">
    <property type="term" value="F:transcription cis-regulatory region binding"/>
    <property type="evidence" value="ECO:0007669"/>
    <property type="project" value="TreeGrafter"/>
</dbReference>
<dbReference type="PROSITE" id="PS00463">
    <property type="entry name" value="ZN2_CY6_FUNGAL_1"/>
    <property type="match status" value="1"/>
</dbReference>
<dbReference type="CDD" id="cd00067">
    <property type="entry name" value="GAL4"/>
    <property type="match status" value="1"/>
</dbReference>
<dbReference type="GO" id="GO:0045944">
    <property type="term" value="P:positive regulation of transcription by RNA polymerase II"/>
    <property type="evidence" value="ECO:0007669"/>
    <property type="project" value="TreeGrafter"/>
</dbReference>
<dbReference type="GO" id="GO:0000981">
    <property type="term" value="F:DNA-binding transcription factor activity, RNA polymerase II-specific"/>
    <property type="evidence" value="ECO:0007669"/>
    <property type="project" value="InterPro"/>
</dbReference>
<dbReference type="PANTHER" id="PTHR37534">
    <property type="entry name" value="TRANSCRIPTIONAL ACTIVATOR PROTEIN UGA3"/>
    <property type="match status" value="1"/>
</dbReference>
<dbReference type="InterPro" id="IPR036864">
    <property type="entry name" value="Zn2-C6_fun-type_DNA-bd_sf"/>
</dbReference>
<gene>
    <name evidence="3" type="ORF">LTR97_001318</name>
</gene>
<dbReference type="PROSITE" id="PS50048">
    <property type="entry name" value="ZN2_CY6_FUNGAL_2"/>
    <property type="match status" value="1"/>
</dbReference>
<proteinExistence type="predicted"/>
<evidence type="ECO:0000259" key="2">
    <source>
        <dbReference type="PROSITE" id="PS50048"/>
    </source>
</evidence>
<keyword evidence="1" id="KW-0539">Nucleus</keyword>
<dbReference type="SUPFAM" id="SSF57701">
    <property type="entry name" value="Zn2/Cys6 DNA-binding domain"/>
    <property type="match status" value="1"/>
</dbReference>
<dbReference type="PANTHER" id="PTHR37534:SF25">
    <property type="entry name" value="ZN(II)2CYS6 TRANSCRIPTION FACTOR (EUROFUNG)"/>
    <property type="match status" value="1"/>
</dbReference>
<name>A0AAN7ZVV8_9PEZI</name>
<dbReference type="GO" id="GO:0005634">
    <property type="term" value="C:nucleus"/>
    <property type="evidence" value="ECO:0007669"/>
    <property type="project" value="TreeGrafter"/>
</dbReference>
<dbReference type="Gene3D" id="4.10.240.10">
    <property type="entry name" value="Zn(2)-C6 fungal-type DNA-binding domain"/>
    <property type="match status" value="1"/>
</dbReference>
<feature type="domain" description="Zn(2)-C6 fungal-type" evidence="2">
    <location>
        <begin position="11"/>
        <end position="40"/>
    </location>
</feature>
<comment type="caution">
    <text evidence="3">The sequence shown here is derived from an EMBL/GenBank/DDBJ whole genome shotgun (WGS) entry which is preliminary data.</text>
</comment>
<dbReference type="Pfam" id="PF00172">
    <property type="entry name" value="Zn_clus"/>
    <property type="match status" value="1"/>
</dbReference>
<protein>
    <recommendedName>
        <fullName evidence="2">Zn(2)-C6 fungal-type domain-containing protein</fullName>
    </recommendedName>
</protein>
<dbReference type="SMART" id="SM00066">
    <property type="entry name" value="GAL4"/>
    <property type="match status" value="1"/>
</dbReference>
<dbReference type="Proteomes" id="UP001310594">
    <property type="component" value="Unassembled WGS sequence"/>
</dbReference>
<sequence>MSGDRVKLQSVCQACRLRHVKCDDKKTCEQCRILGMQCVRAPITKFKYHESQPSTKSLLFSSGQEWVRPTEALHYYDETPQLSEYYQSVETGKPRTPRHEVQRQDLHIDRVLLPAVASPHVPSPASLSTSQQSPLGTLWQSAESQLETTTASAGTAFSPQEALLIRNYVEHMAQWADGPDVSRHFELEVPRRALRDPLLKHAVCTFSSRHINRQSSTQQAEALEHQDACLRLLIPAMSGSEPITENVLAAVAILRQNEEMDEFDNRFHLEGITRLLNGVSSFALSGGLGEATAWLCLREDIYVSLTMQAPIKTNLESFRHSTWLQGDNDLAWSNKMVLLLAELLHSVFSDPPDLITLAATKAQISDWDRSKPLSFSPYYQAPKNTAAGQLLPEVWMLAPFHAVGIQHYHIAQLVLSVSDRVSSSRPFSHIHEHRSVEKRVRYHLLMTLGIASSNYKAPNTWFTAHHCLAVWGGCLRKKSDQDAALTFLADMEERIGWRVARLTEELTLQWNDDSD</sequence>
<evidence type="ECO:0000313" key="4">
    <source>
        <dbReference type="Proteomes" id="UP001310594"/>
    </source>
</evidence>
<evidence type="ECO:0000313" key="3">
    <source>
        <dbReference type="EMBL" id="KAK5706330.1"/>
    </source>
</evidence>
<dbReference type="EMBL" id="JAVRQU010000002">
    <property type="protein sequence ID" value="KAK5706330.1"/>
    <property type="molecule type" value="Genomic_DNA"/>
</dbReference>
<accession>A0AAN7ZVV8</accession>
<dbReference type="AlphaFoldDB" id="A0AAN7ZVV8"/>
<dbReference type="GO" id="GO:0008270">
    <property type="term" value="F:zinc ion binding"/>
    <property type="evidence" value="ECO:0007669"/>
    <property type="project" value="InterPro"/>
</dbReference>